<keyword evidence="5 6" id="KW-0472">Membrane</keyword>
<dbReference type="AlphaFoldDB" id="A0A9D1VQ32"/>
<reference evidence="7" key="1">
    <citation type="journal article" date="2021" name="PeerJ">
        <title>Extensive microbial diversity within the chicken gut microbiome revealed by metagenomics and culture.</title>
        <authorList>
            <person name="Gilroy R."/>
            <person name="Ravi A."/>
            <person name="Getino M."/>
            <person name="Pursley I."/>
            <person name="Horton D.L."/>
            <person name="Alikhan N.F."/>
            <person name="Baker D."/>
            <person name="Gharbi K."/>
            <person name="Hall N."/>
            <person name="Watson M."/>
            <person name="Adriaenssens E.M."/>
            <person name="Foster-Nyarko E."/>
            <person name="Jarju S."/>
            <person name="Secka A."/>
            <person name="Antonio M."/>
            <person name="Oren A."/>
            <person name="Chaudhuri R.R."/>
            <person name="La Ragione R."/>
            <person name="Hildebrand F."/>
            <person name="Pallen M.J."/>
        </authorList>
    </citation>
    <scope>NUCLEOTIDE SEQUENCE</scope>
    <source>
        <strain evidence="7">ChiHjej12B11-16260</strain>
    </source>
</reference>
<evidence type="ECO:0000256" key="6">
    <source>
        <dbReference type="RuleBase" id="RU004379"/>
    </source>
</evidence>
<comment type="caution">
    <text evidence="7">The sequence shown here is derived from an EMBL/GenBank/DDBJ whole genome shotgun (WGS) entry which is preliminary data.</text>
</comment>
<gene>
    <name evidence="7" type="ORF">H9982_00855</name>
</gene>
<name>A0A9D1VQ32_9BACT</name>
<feature type="transmembrane region" description="Helical" evidence="6">
    <location>
        <begin position="56"/>
        <end position="76"/>
    </location>
</feature>
<dbReference type="PANTHER" id="PTHR23291:SF50">
    <property type="entry name" value="PROTEIN LIFEGUARD 4"/>
    <property type="match status" value="1"/>
</dbReference>
<evidence type="ECO:0000256" key="1">
    <source>
        <dbReference type="ARBA" id="ARBA00004141"/>
    </source>
</evidence>
<dbReference type="EMBL" id="DXFB01000021">
    <property type="protein sequence ID" value="HIX44746.1"/>
    <property type="molecule type" value="Genomic_DNA"/>
</dbReference>
<dbReference type="GO" id="GO:0005886">
    <property type="term" value="C:plasma membrane"/>
    <property type="evidence" value="ECO:0007669"/>
    <property type="project" value="TreeGrafter"/>
</dbReference>
<evidence type="ECO:0000313" key="7">
    <source>
        <dbReference type="EMBL" id="HIX44746.1"/>
    </source>
</evidence>
<dbReference type="CDD" id="cd10432">
    <property type="entry name" value="BI-1-like_bacterial"/>
    <property type="match status" value="1"/>
</dbReference>
<evidence type="ECO:0000256" key="3">
    <source>
        <dbReference type="ARBA" id="ARBA00022692"/>
    </source>
</evidence>
<protein>
    <submittedName>
        <fullName evidence="7">Bax inhibitor-1/YccA family protein</fullName>
    </submittedName>
</protein>
<feature type="transmembrane region" description="Helical" evidence="6">
    <location>
        <begin position="139"/>
        <end position="159"/>
    </location>
</feature>
<sequence length="231" mass="25477">MENEKSTFVKAQTDMLSLVMRQVYLRMFLALLVTAITAYYVAVTPAVTQFIFGSQVVFWILIIAEFGLVIGLSAALHKMSTTTANVMFLLYAILNGATLSSIFFAYQLGSIAFTFFITAGVFLAMSIYGFVTKKDLNTFGSYCVMGLFGIIIASVVNLFVHSSTLEWIVSFIGVGIFMGLTAWDTQKIKESAYAVEPSGVGKLAVIGALSLYLDFINMFLYLLRFFGNSRD</sequence>
<evidence type="ECO:0000256" key="5">
    <source>
        <dbReference type="ARBA" id="ARBA00023136"/>
    </source>
</evidence>
<feature type="transmembrane region" description="Helical" evidence="6">
    <location>
        <begin position="165"/>
        <end position="183"/>
    </location>
</feature>
<keyword evidence="3 6" id="KW-0812">Transmembrane</keyword>
<feature type="transmembrane region" description="Helical" evidence="6">
    <location>
        <begin position="88"/>
        <end position="106"/>
    </location>
</feature>
<keyword evidence="4 6" id="KW-1133">Transmembrane helix</keyword>
<comment type="subcellular location">
    <subcellularLocation>
        <location evidence="1">Membrane</location>
        <topology evidence="1">Multi-pass membrane protein</topology>
    </subcellularLocation>
</comment>
<feature type="transmembrane region" description="Helical" evidence="6">
    <location>
        <begin position="112"/>
        <end position="132"/>
    </location>
</feature>
<accession>A0A9D1VQ32</accession>
<dbReference type="InterPro" id="IPR006214">
    <property type="entry name" value="Bax_inhibitor_1-related"/>
</dbReference>
<comment type="similarity">
    <text evidence="2 6">Belongs to the BI1 family.</text>
</comment>
<evidence type="ECO:0000256" key="4">
    <source>
        <dbReference type="ARBA" id="ARBA00022989"/>
    </source>
</evidence>
<dbReference type="Proteomes" id="UP000824246">
    <property type="component" value="Unassembled WGS sequence"/>
</dbReference>
<reference evidence="7" key="2">
    <citation type="submission" date="2021-04" db="EMBL/GenBank/DDBJ databases">
        <authorList>
            <person name="Gilroy R."/>
        </authorList>
    </citation>
    <scope>NUCLEOTIDE SEQUENCE</scope>
    <source>
        <strain evidence="7">ChiHjej12B11-16260</strain>
    </source>
</reference>
<organism evidence="7 8">
    <name type="scientific">Candidatus Barnesiella excrementipullorum</name>
    <dbReference type="NCBI Taxonomy" id="2838479"/>
    <lineage>
        <taxon>Bacteria</taxon>
        <taxon>Pseudomonadati</taxon>
        <taxon>Bacteroidota</taxon>
        <taxon>Bacteroidia</taxon>
        <taxon>Bacteroidales</taxon>
        <taxon>Barnesiellaceae</taxon>
        <taxon>Barnesiella</taxon>
    </lineage>
</organism>
<dbReference type="Pfam" id="PF01027">
    <property type="entry name" value="Bax1-I"/>
    <property type="match status" value="1"/>
</dbReference>
<feature type="transmembrane region" description="Helical" evidence="6">
    <location>
        <begin position="23"/>
        <end position="44"/>
    </location>
</feature>
<evidence type="ECO:0000256" key="2">
    <source>
        <dbReference type="ARBA" id="ARBA00010350"/>
    </source>
</evidence>
<evidence type="ECO:0000313" key="8">
    <source>
        <dbReference type="Proteomes" id="UP000824246"/>
    </source>
</evidence>
<dbReference type="PANTHER" id="PTHR23291">
    <property type="entry name" value="BAX INHIBITOR-RELATED"/>
    <property type="match status" value="1"/>
</dbReference>
<feature type="transmembrane region" description="Helical" evidence="6">
    <location>
        <begin position="203"/>
        <end position="223"/>
    </location>
</feature>
<proteinExistence type="inferred from homology"/>